<protein>
    <recommendedName>
        <fullName evidence="5">F-box domain-containing protein</fullName>
    </recommendedName>
</protein>
<dbReference type="EMBL" id="OVEO01000011">
    <property type="protein sequence ID" value="SPQ99045.1"/>
    <property type="molecule type" value="Genomic_DNA"/>
</dbReference>
<dbReference type="Gene3D" id="1.25.40.20">
    <property type="entry name" value="Ankyrin repeat-containing domain"/>
    <property type="match status" value="1"/>
</dbReference>
<keyword evidence="2" id="KW-0732">Signal</keyword>
<feature type="region of interest" description="Disordered" evidence="1">
    <location>
        <begin position="541"/>
        <end position="571"/>
    </location>
</feature>
<gene>
    <name evidence="3" type="ORF">PLBR_LOCUS6260</name>
</gene>
<evidence type="ECO:0000256" key="2">
    <source>
        <dbReference type="SAM" id="SignalP"/>
    </source>
</evidence>
<feature type="signal peptide" evidence="2">
    <location>
        <begin position="1"/>
        <end position="26"/>
    </location>
</feature>
<organism evidence="3 4">
    <name type="scientific">Plasmodiophora brassicae</name>
    <name type="common">Clubroot disease agent</name>
    <dbReference type="NCBI Taxonomy" id="37360"/>
    <lineage>
        <taxon>Eukaryota</taxon>
        <taxon>Sar</taxon>
        <taxon>Rhizaria</taxon>
        <taxon>Endomyxa</taxon>
        <taxon>Phytomyxea</taxon>
        <taxon>Plasmodiophorida</taxon>
        <taxon>Plasmodiophoridae</taxon>
        <taxon>Plasmodiophora</taxon>
    </lineage>
</organism>
<reference evidence="3 4" key="1">
    <citation type="submission" date="2018-03" db="EMBL/GenBank/DDBJ databases">
        <authorList>
            <person name="Fogelqvist J."/>
        </authorList>
    </citation>
    <scope>NUCLEOTIDE SEQUENCE [LARGE SCALE GENOMIC DNA]</scope>
</reference>
<proteinExistence type="predicted"/>
<accession>A0A3P3YFY4</accession>
<dbReference type="AlphaFoldDB" id="A0A3P3YFY4"/>
<keyword evidence="3" id="KW-0496">Mitochondrion</keyword>
<name>A0A3P3YFY4_PLABS</name>
<evidence type="ECO:0000313" key="4">
    <source>
        <dbReference type="Proteomes" id="UP000290189"/>
    </source>
</evidence>
<evidence type="ECO:0000256" key="1">
    <source>
        <dbReference type="SAM" id="MobiDB-lite"/>
    </source>
</evidence>
<dbReference type="Proteomes" id="UP000290189">
    <property type="component" value="Unassembled WGS sequence"/>
</dbReference>
<geneLocation type="mitochondrion" evidence="3"/>
<sequence>MAACAGRWQWLALIISVLALLSTSLAQVLQVLPADLEGVIFRQYLRDSDLVNASAVSRSWRDAYRASVFQFMLPNLPNVETDDEFRLLIRMLNGMRDEDLRSLRAAFGALKLCEKLETLATVLRALGKGCIQVKTTRAAIHTLFRRVAIPLIELVAAFLRTQSRDLGTSARVQCIGKTIVAEIPSDDPIRQRLPRLEDVKDLLADPLYAEACQATRDTWVHADDAKKESLILHGIDYSMLMRTLPAMEIVRLYQRFGFIPDEGEIRLIGWSTRRDIAVHLIQHDDVPPTIPLRFMNFRDLVQFPVSSSCHEAVQMFVRARPDLRFAIDGFGRSVLHDIGPNSRSKQFISALLSAPMSTADALRLVNLPDRDGRTALDVALSKGESERHHQEILFDLHHRLASIHNELLFLYLLQTPAGQMHRNCDNGMTAVHQAYDIIRRNRFGINSLIGYMNLYPYNLASNLDRAGNTILHAVYQHESRSDAQLVTDAMEQMMSPKEWQDVLAVTNAAGRRPFDVLRSRVHLSASREVQVLLDAWRDSQEGGQNGAASGASLRARPVGPTGEGQVKRCSR</sequence>
<feature type="chain" id="PRO_5018320715" description="F-box domain-containing protein" evidence="2">
    <location>
        <begin position="27"/>
        <end position="571"/>
    </location>
</feature>
<evidence type="ECO:0000313" key="3">
    <source>
        <dbReference type="EMBL" id="SPQ99045.1"/>
    </source>
</evidence>
<dbReference type="InterPro" id="IPR036770">
    <property type="entry name" value="Ankyrin_rpt-contain_sf"/>
</dbReference>
<evidence type="ECO:0008006" key="5">
    <source>
        <dbReference type="Google" id="ProtNLM"/>
    </source>
</evidence>